<feature type="compositionally biased region" description="Polar residues" evidence="1">
    <location>
        <begin position="140"/>
        <end position="153"/>
    </location>
</feature>
<organism evidence="2 3">
    <name type="scientific">Kitasatospora kazusensis</name>
    <dbReference type="NCBI Taxonomy" id="407974"/>
    <lineage>
        <taxon>Bacteria</taxon>
        <taxon>Bacillati</taxon>
        <taxon>Actinomycetota</taxon>
        <taxon>Actinomycetes</taxon>
        <taxon>Kitasatosporales</taxon>
        <taxon>Streptomycetaceae</taxon>
        <taxon>Kitasatospora</taxon>
    </lineage>
</organism>
<keyword evidence="3" id="KW-1185">Reference proteome</keyword>
<feature type="region of interest" description="Disordered" evidence="1">
    <location>
        <begin position="1"/>
        <end position="20"/>
    </location>
</feature>
<sequence>MRTCPAASRTQSAASGAGAGRQVVHALGGSSVRRPDDGAGALGAALLLGTAPEGCPGTGAAAGAEPGCAPGGAEGAPERDDGTATGRPSGRAEAVAPTGAPGSAGAADPGPATAHPSPATASTATPPTTARRTRLPLDRSTMSPPDSTNRGAS</sequence>
<proteinExistence type="predicted"/>
<evidence type="ECO:0000256" key="1">
    <source>
        <dbReference type="SAM" id="MobiDB-lite"/>
    </source>
</evidence>
<evidence type="ECO:0000313" key="2">
    <source>
        <dbReference type="EMBL" id="GAA2148077.1"/>
    </source>
</evidence>
<protein>
    <submittedName>
        <fullName evidence="2">Uncharacterized protein</fullName>
    </submittedName>
</protein>
<reference evidence="3" key="1">
    <citation type="journal article" date="2019" name="Int. J. Syst. Evol. Microbiol.">
        <title>The Global Catalogue of Microorganisms (GCM) 10K type strain sequencing project: providing services to taxonomists for standard genome sequencing and annotation.</title>
        <authorList>
            <consortium name="The Broad Institute Genomics Platform"/>
            <consortium name="The Broad Institute Genome Sequencing Center for Infectious Disease"/>
            <person name="Wu L."/>
            <person name="Ma J."/>
        </authorList>
    </citation>
    <scope>NUCLEOTIDE SEQUENCE [LARGE SCALE GENOMIC DNA]</scope>
    <source>
        <strain evidence="3">JCM 14560</strain>
    </source>
</reference>
<feature type="region of interest" description="Disordered" evidence="1">
    <location>
        <begin position="49"/>
        <end position="153"/>
    </location>
</feature>
<feature type="compositionally biased region" description="Low complexity" evidence="1">
    <location>
        <begin position="49"/>
        <end position="68"/>
    </location>
</feature>
<feature type="compositionally biased region" description="Low complexity" evidence="1">
    <location>
        <begin position="94"/>
        <end position="130"/>
    </location>
</feature>
<name>A0ABP5LIU3_9ACTN</name>
<dbReference type="RefSeq" id="WP_344466853.1">
    <property type="nucleotide sequence ID" value="NZ_BAAANT010000023.1"/>
</dbReference>
<evidence type="ECO:0000313" key="3">
    <source>
        <dbReference type="Proteomes" id="UP001422759"/>
    </source>
</evidence>
<accession>A0ABP5LIU3</accession>
<gene>
    <name evidence="2" type="ORF">GCM10009760_39610</name>
</gene>
<dbReference type="Proteomes" id="UP001422759">
    <property type="component" value="Unassembled WGS sequence"/>
</dbReference>
<dbReference type="EMBL" id="BAAANT010000023">
    <property type="protein sequence ID" value="GAA2148077.1"/>
    <property type="molecule type" value="Genomic_DNA"/>
</dbReference>
<comment type="caution">
    <text evidence="2">The sequence shown here is derived from an EMBL/GenBank/DDBJ whole genome shotgun (WGS) entry which is preliminary data.</text>
</comment>